<keyword evidence="1" id="KW-0067">ATP-binding</keyword>
<keyword evidence="1" id="KW-0347">Helicase</keyword>
<evidence type="ECO:0000313" key="1">
    <source>
        <dbReference type="EMBL" id="RMZ99231.1"/>
    </source>
</evidence>
<gene>
    <name evidence="1" type="ORF">BpHYR1_049568</name>
</gene>
<dbReference type="PANTHER" id="PTHR45786">
    <property type="entry name" value="DNA BINDING PROTEIN-LIKE"/>
    <property type="match status" value="1"/>
</dbReference>
<accession>A0A3M7PJE2</accession>
<dbReference type="GO" id="GO:0004386">
    <property type="term" value="F:helicase activity"/>
    <property type="evidence" value="ECO:0007669"/>
    <property type="project" value="UniProtKB-KW"/>
</dbReference>
<name>A0A3M7PJE2_BRAPC</name>
<dbReference type="PANTHER" id="PTHR45786:SF74">
    <property type="entry name" value="ATP-DEPENDENT DNA HELICASE"/>
    <property type="match status" value="1"/>
</dbReference>
<reference evidence="1 2" key="1">
    <citation type="journal article" date="2018" name="Sci. Rep.">
        <title>Genomic signatures of local adaptation to the degree of environmental predictability in rotifers.</title>
        <authorList>
            <person name="Franch-Gras L."/>
            <person name="Hahn C."/>
            <person name="Garcia-Roger E.M."/>
            <person name="Carmona M.J."/>
            <person name="Serra M."/>
            <person name="Gomez A."/>
        </authorList>
    </citation>
    <scope>NUCLEOTIDE SEQUENCE [LARGE SCALE GENOMIC DNA]</scope>
    <source>
        <strain evidence="1">HYR1</strain>
    </source>
</reference>
<organism evidence="1 2">
    <name type="scientific">Brachionus plicatilis</name>
    <name type="common">Marine rotifer</name>
    <name type="synonym">Brachionus muelleri</name>
    <dbReference type="NCBI Taxonomy" id="10195"/>
    <lineage>
        <taxon>Eukaryota</taxon>
        <taxon>Metazoa</taxon>
        <taxon>Spiralia</taxon>
        <taxon>Gnathifera</taxon>
        <taxon>Rotifera</taxon>
        <taxon>Eurotatoria</taxon>
        <taxon>Monogononta</taxon>
        <taxon>Pseudotrocha</taxon>
        <taxon>Ploima</taxon>
        <taxon>Brachionidae</taxon>
        <taxon>Brachionus</taxon>
    </lineage>
</organism>
<feature type="non-terminal residue" evidence="1">
    <location>
        <position position="786"/>
    </location>
</feature>
<keyword evidence="2" id="KW-1185">Reference proteome</keyword>
<keyword evidence="1" id="KW-0378">Hydrolase</keyword>
<dbReference type="OrthoDB" id="10051381at2759"/>
<protein>
    <submittedName>
        <fullName evidence="1">ATP-dependent DNA helicase pif1</fullName>
    </submittedName>
</protein>
<proteinExistence type="predicted"/>
<dbReference type="STRING" id="10195.A0A3M7PJE2"/>
<evidence type="ECO:0000313" key="2">
    <source>
        <dbReference type="Proteomes" id="UP000276133"/>
    </source>
</evidence>
<sequence length="786" mass="89846">MSSFSSSQSILVEFGILFKHSEIKPRNIDRSSAHINGRNLNYYASPSIPPSQTDPVNAFGRILDSPQSYYVQSTRTYDQKASHSNGRNLSAEFDKGVNQSHLLYNSYFSPSTYNTHNNIQNLNTHSNEHLNSTRSSFQAINTLHMNQIMAFGSISSSPNINFVSSPQSSIHLNGRNLNFQLDKMSHVNRPNQYPHPRPSTSYNLYSSPSIPTSQTDPVNAFGRILDSPQSYYVQSTSIVNTIGVQHQANSIQLNQNHSANSHILQNGIQPKKCKCGSISHQRINHRECPLNKIRLSAFINDDIESAIEAIESTTQIVPTITDHTKKTSNARSYLIARKKYDLKKIIGKYIDTDPDSENFGSIILPKRIVICQYCSASTWIEEKSDGTLSNPQFGICCAKGRVLLPTQNPPPEEIFELLTDNSTEAQDFRKNIRLYNKILSFTSIKSNYNRDLMKSTSGVYTYRINGPVVQRISNLKPDDSQNPIYSQIYLYDPEFQAKYRENKFKSVININILNRLQNSLMRSNPYVKLYQQLGKRFRTDPSLNLNIVLKKHVAKDKRYNLPTAQEVAALISNEDSKAVKNEFSLISINTDDPNGPNSLSTDTSLKVNDEIEKFIDMQYISAPECIWRLFHFGLTDQYPKTRRLPVHLPNRQTCFFKANDPKEKIFQTSNETELTAFFKLNKKKPDLAKQYFYYEIPKYFTFNEKEKDWKAKSRIGEGKEKRYKDPNGYDDLIELPEQLINHFDKEGLIKQIFLNICTNSNPHEFIDSAILCPTNEEVDSINEIAT</sequence>
<keyword evidence="1" id="KW-0547">Nucleotide-binding</keyword>
<dbReference type="Proteomes" id="UP000276133">
    <property type="component" value="Unassembled WGS sequence"/>
</dbReference>
<dbReference type="EMBL" id="REGN01010349">
    <property type="protein sequence ID" value="RMZ99231.1"/>
    <property type="molecule type" value="Genomic_DNA"/>
</dbReference>
<comment type="caution">
    <text evidence="1">The sequence shown here is derived from an EMBL/GenBank/DDBJ whole genome shotgun (WGS) entry which is preliminary data.</text>
</comment>
<dbReference type="AlphaFoldDB" id="A0A3M7PJE2"/>